<feature type="transmembrane region" description="Helical" evidence="6">
    <location>
        <begin position="322"/>
        <end position="347"/>
    </location>
</feature>
<evidence type="ECO:0008006" key="9">
    <source>
        <dbReference type="Google" id="ProtNLM"/>
    </source>
</evidence>
<feature type="transmembrane region" description="Helical" evidence="6">
    <location>
        <begin position="140"/>
        <end position="164"/>
    </location>
</feature>
<keyword evidence="2" id="KW-1003">Cell membrane</keyword>
<feature type="transmembrane region" description="Helical" evidence="6">
    <location>
        <begin position="197"/>
        <end position="219"/>
    </location>
</feature>
<dbReference type="AlphaFoldDB" id="A0A1Q6I3Q5"/>
<evidence type="ECO:0000256" key="3">
    <source>
        <dbReference type="ARBA" id="ARBA00022692"/>
    </source>
</evidence>
<feature type="transmembrane region" description="Helical" evidence="6">
    <location>
        <begin position="283"/>
        <end position="302"/>
    </location>
</feature>
<feature type="transmembrane region" description="Helical" evidence="6">
    <location>
        <begin position="171"/>
        <end position="191"/>
    </location>
</feature>
<organism evidence="7 8">
    <name type="scientific">Bacteroides uniformis</name>
    <dbReference type="NCBI Taxonomy" id="820"/>
    <lineage>
        <taxon>Bacteria</taxon>
        <taxon>Pseudomonadati</taxon>
        <taxon>Bacteroidota</taxon>
        <taxon>Bacteroidia</taxon>
        <taxon>Bacteroidales</taxon>
        <taxon>Bacteroidaceae</taxon>
        <taxon>Bacteroides</taxon>
    </lineage>
</organism>
<keyword evidence="3 6" id="KW-0812">Transmembrane</keyword>
<dbReference type="Pfam" id="PF01943">
    <property type="entry name" value="Polysacc_synt"/>
    <property type="match status" value="1"/>
</dbReference>
<evidence type="ECO:0000256" key="2">
    <source>
        <dbReference type="ARBA" id="ARBA00022475"/>
    </source>
</evidence>
<dbReference type="GO" id="GO:0005886">
    <property type="term" value="C:plasma membrane"/>
    <property type="evidence" value="ECO:0007669"/>
    <property type="project" value="UniProtKB-SubCell"/>
</dbReference>
<evidence type="ECO:0000313" key="7">
    <source>
        <dbReference type="EMBL" id="OKZ33207.1"/>
    </source>
</evidence>
<feature type="transmembrane region" description="Helical" evidence="6">
    <location>
        <begin position="94"/>
        <end position="120"/>
    </location>
</feature>
<feature type="transmembrane region" description="Helical" evidence="6">
    <location>
        <begin position="49"/>
        <end position="73"/>
    </location>
</feature>
<dbReference type="EMBL" id="MNQU01000212">
    <property type="protein sequence ID" value="OKZ33207.1"/>
    <property type="molecule type" value="Genomic_DNA"/>
</dbReference>
<sequence>MFIELCKQRFKESSLLKGSAAVVGATALDSLCRFGIVLVLVRYYTKEEFGIWAAITSLAAIILTGDFGITNALRNKISRLLVEEEDNSIESQKYFYSSFYFFLLLASVLGGLLLFFYPYLPLDLLLKTDDELLQHIGVSLILFVQLNFLFTIPFSIGNALYFTYQESHINAYFVATKAIFIFITVAALSFFKASILIISITYFLENTLFVLAGTIYFIIRHKWYNYKVKLINVYRCNVELIKVGIKFMTLQLSSSFLQNVGTILASSVLGITVAADYSMYTKLYMLGISVFQSVFNPLWGSYAAAIYKREFSWLSKTYNRSLFFISIIFGLFGVVMCVCGNVFLHIIGGVSYDTTPLMYVLLGISTLFFMLFNAATIVPKASNRINVLVLYCVVSCVVVIPFANVLLPYWGLYGLALITSLLWGGLFIVMHLQTKNMIYKYISK</sequence>
<evidence type="ECO:0000256" key="6">
    <source>
        <dbReference type="SAM" id="Phobius"/>
    </source>
</evidence>
<comment type="subcellular location">
    <subcellularLocation>
        <location evidence="1">Cell membrane</location>
        <topology evidence="1">Multi-pass membrane protein</topology>
    </subcellularLocation>
</comment>
<feature type="transmembrane region" description="Helical" evidence="6">
    <location>
        <begin position="21"/>
        <end position="43"/>
    </location>
</feature>
<dbReference type="InterPro" id="IPR002797">
    <property type="entry name" value="Polysacc_synth"/>
</dbReference>
<evidence type="ECO:0000313" key="8">
    <source>
        <dbReference type="Proteomes" id="UP000186549"/>
    </source>
</evidence>
<protein>
    <recommendedName>
        <fullName evidence="9">Polysaccharide biosynthesis protein</fullName>
    </recommendedName>
</protein>
<dbReference type="PANTHER" id="PTHR30250:SF11">
    <property type="entry name" value="O-ANTIGEN TRANSPORTER-RELATED"/>
    <property type="match status" value="1"/>
</dbReference>
<dbReference type="InterPro" id="IPR050833">
    <property type="entry name" value="Poly_Biosynth_Transport"/>
</dbReference>
<evidence type="ECO:0000256" key="1">
    <source>
        <dbReference type="ARBA" id="ARBA00004651"/>
    </source>
</evidence>
<reference evidence="7 8" key="1">
    <citation type="journal article" date="2016" name="Nat. Biotechnol.">
        <title>Measurement of bacterial replication rates in microbial communities.</title>
        <authorList>
            <person name="Brown C.T."/>
            <person name="Olm M.R."/>
            <person name="Thomas B.C."/>
            <person name="Banfield J.F."/>
        </authorList>
    </citation>
    <scope>NUCLEOTIDE SEQUENCE [LARGE SCALE GENOMIC DNA]</scope>
    <source>
        <strain evidence="7">45_41</strain>
    </source>
</reference>
<comment type="caution">
    <text evidence="7">The sequence shown here is derived from an EMBL/GenBank/DDBJ whole genome shotgun (WGS) entry which is preliminary data.</text>
</comment>
<gene>
    <name evidence="7" type="ORF">BHV79_09065</name>
</gene>
<evidence type="ECO:0000256" key="5">
    <source>
        <dbReference type="ARBA" id="ARBA00023136"/>
    </source>
</evidence>
<name>A0A1Q6I3Q5_BACUN</name>
<feature type="transmembrane region" description="Helical" evidence="6">
    <location>
        <begin position="409"/>
        <end position="430"/>
    </location>
</feature>
<keyword evidence="5 6" id="KW-0472">Membrane</keyword>
<feature type="transmembrane region" description="Helical" evidence="6">
    <location>
        <begin position="385"/>
        <end position="403"/>
    </location>
</feature>
<evidence type="ECO:0000256" key="4">
    <source>
        <dbReference type="ARBA" id="ARBA00022989"/>
    </source>
</evidence>
<proteinExistence type="predicted"/>
<feature type="transmembrane region" description="Helical" evidence="6">
    <location>
        <begin position="359"/>
        <end position="378"/>
    </location>
</feature>
<feature type="transmembrane region" description="Helical" evidence="6">
    <location>
        <begin position="256"/>
        <end position="277"/>
    </location>
</feature>
<dbReference type="Proteomes" id="UP000186549">
    <property type="component" value="Unassembled WGS sequence"/>
</dbReference>
<accession>A0A1Q6I3Q5</accession>
<keyword evidence="4 6" id="KW-1133">Transmembrane helix</keyword>
<dbReference type="PANTHER" id="PTHR30250">
    <property type="entry name" value="PST FAMILY PREDICTED COLANIC ACID TRANSPORTER"/>
    <property type="match status" value="1"/>
</dbReference>